<comment type="caution">
    <text evidence="1">The sequence shown here is derived from an EMBL/GenBank/DDBJ whole genome shotgun (WGS) entry which is preliminary data.</text>
</comment>
<dbReference type="EMBL" id="JARKIB010000147">
    <property type="protein sequence ID" value="KAJ7732187.1"/>
    <property type="molecule type" value="Genomic_DNA"/>
</dbReference>
<gene>
    <name evidence="1" type="ORF">B0H16DRAFT_181785</name>
</gene>
<name>A0AAD7I0F4_9AGAR</name>
<dbReference type="Proteomes" id="UP001215598">
    <property type="component" value="Unassembled WGS sequence"/>
</dbReference>
<dbReference type="AlphaFoldDB" id="A0AAD7I0F4"/>
<evidence type="ECO:0000313" key="1">
    <source>
        <dbReference type="EMBL" id="KAJ7732187.1"/>
    </source>
</evidence>
<sequence>MYSTGFIIFRIRRVGGGKSRSDSRLMSFLVISVESAALQTVWLIVASITQLGGSDVAFIGMDTFPAIVGISNTLIHARVGLGWSRESAHPQSMGKSAYRGCCLVCQSFKFAKKLSSSSLSIIEIGEDAIDNSGGSTSNSVFCVQILEAVCKGSK</sequence>
<accession>A0AAD7I0F4</accession>
<proteinExistence type="predicted"/>
<keyword evidence="2" id="KW-1185">Reference proteome</keyword>
<evidence type="ECO:0000313" key="2">
    <source>
        <dbReference type="Proteomes" id="UP001215598"/>
    </source>
</evidence>
<organism evidence="1 2">
    <name type="scientific">Mycena metata</name>
    <dbReference type="NCBI Taxonomy" id="1033252"/>
    <lineage>
        <taxon>Eukaryota</taxon>
        <taxon>Fungi</taxon>
        <taxon>Dikarya</taxon>
        <taxon>Basidiomycota</taxon>
        <taxon>Agaricomycotina</taxon>
        <taxon>Agaricomycetes</taxon>
        <taxon>Agaricomycetidae</taxon>
        <taxon>Agaricales</taxon>
        <taxon>Marasmiineae</taxon>
        <taxon>Mycenaceae</taxon>
        <taxon>Mycena</taxon>
    </lineage>
</organism>
<protein>
    <submittedName>
        <fullName evidence="1">Uncharacterized protein</fullName>
    </submittedName>
</protein>
<reference evidence="1" key="1">
    <citation type="submission" date="2023-03" db="EMBL/GenBank/DDBJ databases">
        <title>Massive genome expansion in bonnet fungi (Mycena s.s.) driven by repeated elements and novel gene families across ecological guilds.</title>
        <authorList>
            <consortium name="Lawrence Berkeley National Laboratory"/>
            <person name="Harder C.B."/>
            <person name="Miyauchi S."/>
            <person name="Viragh M."/>
            <person name="Kuo A."/>
            <person name="Thoen E."/>
            <person name="Andreopoulos B."/>
            <person name="Lu D."/>
            <person name="Skrede I."/>
            <person name="Drula E."/>
            <person name="Henrissat B."/>
            <person name="Morin E."/>
            <person name="Kohler A."/>
            <person name="Barry K."/>
            <person name="LaButti K."/>
            <person name="Morin E."/>
            <person name="Salamov A."/>
            <person name="Lipzen A."/>
            <person name="Mereny Z."/>
            <person name="Hegedus B."/>
            <person name="Baldrian P."/>
            <person name="Stursova M."/>
            <person name="Weitz H."/>
            <person name="Taylor A."/>
            <person name="Grigoriev I.V."/>
            <person name="Nagy L.G."/>
            <person name="Martin F."/>
            <person name="Kauserud H."/>
        </authorList>
    </citation>
    <scope>NUCLEOTIDE SEQUENCE</scope>
    <source>
        <strain evidence="1">CBHHK182m</strain>
    </source>
</reference>